<dbReference type="InterPro" id="IPR037523">
    <property type="entry name" value="VOC_core"/>
</dbReference>
<organism evidence="2 3">
    <name type="scientific">Bradyrhizobium diazoefficiens</name>
    <dbReference type="NCBI Taxonomy" id="1355477"/>
    <lineage>
        <taxon>Bacteria</taxon>
        <taxon>Pseudomonadati</taxon>
        <taxon>Pseudomonadota</taxon>
        <taxon>Alphaproteobacteria</taxon>
        <taxon>Hyphomicrobiales</taxon>
        <taxon>Nitrobacteraceae</taxon>
        <taxon>Bradyrhizobium</taxon>
    </lineage>
</organism>
<dbReference type="InterPro" id="IPR029068">
    <property type="entry name" value="Glyas_Bleomycin-R_OHBP_Dase"/>
</dbReference>
<proteinExistence type="predicted"/>
<name>A0A0E4BL76_9BRAD</name>
<dbReference type="PROSITE" id="PS51819">
    <property type="entry name" value="VOC"/>
    <property type="match status" value="2"/>
</dbReference>
<dbReference type="Proteomes" id="UP000063308">
    <property type="component" value="Chromosome"/>
</dbReference>
<evidence type="ECO:0000259" key="1">
    <source>
        <dbReference type="PROSITE" id="PS51819"/>
    </source>
</evidence>
<dbReference type="SUPFAM" id="SSF54593">
    <property type="entry name" value="Glyoxalase/Bleomycin resistance protein/Dihydroxybiphenyl dioxygenase"/>
    <property type="match status" value="1"/>
</dbReference>
<protein>
    <recommendedName>
        <fullName evidence="1">VOC domain-containing protein</fullName>
    </recommendedName>
</protein>
<reference evidence="2 3" key="1">
    <citation type="submission" date="2014-11" db="EMBL/GenBank/DDBJ databases">
        <title>Symbiosis island explosion on the genome of extra-slow-growing strains of soybean bradyrhizobia with massive insertion sequences.</title>
        <authorList>
            <person name="Iida T."/>
            <person name="Minamisawa K."/>
        </authorList>
    </citation>
    <scope>NUCLEOTIDE SEQUENCE [LARGE SCALE GENOMIC DNA]</scope>
    <source>
        <strain evidence="2 3">NK6</strain>
    </source>
</reference>
<evidence type="ECO:0000313" key="2">
    <source>
        <dbReference type="EMBL" id="BAR54326.1"/>
    </source>
</evidence>
<feature type="domain" description="VOC" evidence="1">
    <location>
        <begin position="85"/>
        <end position="199"/>
    </location>
</feature>
<accession>A0A0E4BL76</accession>
<dbReference type="AlphaFoldDB" id="A0A0E4BL76"/>
<dbReference type="EMBL" id="AP014685">
    <property type="protein sequence ID" value="BAR54326.1"/>
    <property type="molecule type" value="Genomic_DNA"/>
</dbReference>
<gene>
    <name evidence="2" type="ORF">NK6_1141</name>
</gene>
<evidence type="ECO:0000313" key="3">
    <source>
        <dbReference type="Proteomes" id="UP000063308"/>
    </source>
</evidence>
<dbReference type="Gene3D" id="3.10.180.10">
    <property type="entry name" value="2,3-Dihydroxybiphenyl 1,2-Dioxygenase, domain 1"/>
    <property type="match status" value="2"/>
</dbReference>
<dbReference type="CDD" id="cd08343">
    <property type="entry name" value="ED_TypeI_classII_C"/>
    <property type="match status" value="1"/>
</dbReference>
<feature type="domain" description="VOC" evidence="1">
    <location>
        <begin position="1"/>
        <end position="66"/>
    </location>
</feature>
<sequence>MLLRSHENATHTIGLEALTVDAVREAESRVESAGCRVISRKPSLDCMAAGVTFATPEGLRFEVHTPTRDQIYGRRYPTHGVGPNRMDHLNLTSPDPIATRQQLERICGLRISERMVDDSLSWMYGGNRQHHIVGVVRGKVGLHHYSFEFREFNDYLKLGDLLDRFDRQMLWGPGRHRPGDNTYAYYTDSSGAMIECSGSMALIADDDGFVPNVITNLERPGNVRCMNVWGTPAPLEWRQFHFPFTAIT</sequence>